<dbReference type="InterPro" id="IPR002048">
    <property type="entry name" value="EF_hand_dom"/>
</dbReference>
<keyword evidence="5" id="KW-1185">Reference proteome</keyword>
<dbReference type="OrthoDB" id="448491at2759"/>
<comment type="caution">
    <text evidence="4">The sequence shown here is derived from an EMBL/GenBank/DDBJ whole genome shotgun (WGS) entry which is preliminary data.</text>
</comment>
<dbReference type="PROSITE" id="PS00018">
    <property type="entry name" value="EF_HAND_1"/>
    <property type="match status" value="1"/>
</dbReference>
<feature type="region of interest" description="Disordered" evidence="2">
    <location>
        <begin position="381"/>
        <end position="421"/>
    </location>
</feature>
<dbReference type="InterPro" id="IPR011992">
    <property type="entry name" value="EF-hand-dom_pair"/>
</dbReference>
<protein>
    <recommendedName>
        <fullName evidence="3">EF-hand domain-containing protein</fullName>
    </recommendedName>
</protein>
<feature type="compositionally biased region" description="Low complexity" evidence="2">
    <location>
        <begin position="381"/>
        <end position="406"/>
    </location>
</feature>
<feature type="region of interest" description="Disordered" evidence="2">
    <location>
        <begin position="1"/>
        <end position="31"/>
    </location>
</feature>
<dbReference type="Pfam" id="PF13833">
    <property type="entry name" value="EF-hand_8"/>
    <property type="match status" value="1"/>
</dbReference>
<evidence type="ECO:0000259" key="3">
    <source>
        <dbReference type="PROSITE" id="PS50222"/>
    </source>
</evidence>
<feature type="compositionally biased region" description="Acidic residues" evidence="2">
    <location>
        <begin position="634"/>
        <end position="660"/>
    </location>
</feature>
<dbReference type="Gene3D" id="1.10.238.10">
    <property type="entry name" value="EF-hand"/>
    <property type="match status" value="1"/>
</dbReference>
<dbReference type="Proteomes" id="UP000591131">
    <property type="component" value="Unassembled WGS sequence"/>
</dbReference>
<evidence type="ECO:0000256" key="1">
    <source>
        <dbReference type="ARBA" id="ARBA00022837"/>
    </source>
</evidence>
<dbReference type="GO" id="GO:0005509">
    <property type="term" value="F:calcium ion binding"/>
    <property type="evidence" value="ECO:0007669"/>
    <property type="project" value="InterPro"/>
</dbReference>
<organism evidence="4 5">
    <name type="scientific">Perkinsus chesapeaki</name>
    <name type="common">Clam parasite</name>
    <name type="synonym">Perkinsus andrewsi</name>
    <dbReference type="NCBI Taxonomy" id="330153"/>
    <lineage>
        <taxon>Eukaryota</taxon>
        <taxon>Sar</taxon>
        <taxon>Alveolata</taxon>
        <taxon>Perkinsozoa</taxon>
        <taxon>Perkinsea</taxon>
        <taxon>Perkinsida</taxon>
        <taxon>Perkinsidae</taxon>
        <taxon>Perkinsus</taxon>
    </lineage>
</organism>
<feature type="compositionally biased region" description="Basic and acidic residues" evidence="2">
    <location>
        <begin position="561"/>
        <end position="574"/>
    </location>
</feature>
<proteinExistence type="predicted"/>
<dbReference type="InterPro" id="IPR018247">
    <property type="entry name" value="EF_Hand_1_Ca_BS"/>
</dbReference>
<evidence type="ECO:0000313" key="5">
    <source>
        <dbReference type="Proteomes" id="UP000591131"/>
    </source>
</evidence>
<evidence type="ECO:0000256" key="2">
    <source>
        <dbReference type="SAM" id="MobiDB-lite"/>
    </source>
</evidence>
<feature type="compositionally biased region" description="Low complexity" evidence="2">
    <location>
        <begin position="492"/>
        <end position="502"/>
    </location>
</feature>
<reference evidence="4 5" key="1">
    <citation type="submission" date="2020-04" db="EMBL/GenBank/DDBJ databases">
        <title>Perkinsus chesapeaki whole genome sequence.</title>
        <authorList>
            <person name="Bogema D.R."/>
        </authorList>
    </citation>
    <scope>NUCLEOTIDE SEQUENCE [LARGE SCALE GENOMIC DNA]</scope>
    <source>
        <strain evidence="4">ATCC PRA-425</strain>
    </source>
</reference>
<feature type="compositionally biased region" description="Basic and acidic residues" evidence="2">
    <location>
        <begin position="20"/>
        <end position="31"/>
    </location>
</feature>
<feature type="region of interest" description="Disordered" evidence="2">
    <location>
        <begin position="556"/>
        <end position="660"/>
    </location>
</feature>
<feature type="compositionally biased region" description="Acidic residues" evidence="2">
    <location>
        <begin position="606"/>
        <end position="625"/>
    </location>
</feature>
<feature type="region of interest" description="Disordered" evidence="2">
    <location>
        <begin position="492"/>
        <end position="544"/>
    </location>
</feature>
<evidence type="ECO:0000313" key="4">
    <source>
        <dbReference type="EMBL" id="KAF4674353.1"/>
    </source>
</evidence>
<keyword evidence="1" id="KW-0106">Calcium</keyword>
<name>A0A7J6MS06_PERCH</name>
<gene>
    <name evidence="4" type="ORF">FOL47_009375</name>
</gene>
<dbReference type="EMBL" id="JAAPAO010000065">
    <property type="protein sequence ID" value="KAF4674353.1"/>
    <property type="molecule type" value="Genomic_DNA"/>
</dbReference>
<dbReference type="PROSITE" id="PS50222">
    <property type="entry name" value="EF_HAND_2"/>
    <property type="match status" value="1"/>
</dbReference>
<sequence length="660" mass="72866">MPKASTTKSNKRTHGVEGIPEGKTRDKKAFQSELEKEKVEEIGRLEFEDPVEDEFEKEEIVDAEMEGSGNVDAAAVEATAVYRPGVDKVEEDSAQLVIVPFAVSSSSTLLPFILIKLLISLLRVCFGAVKEFDRCLSGIIESKSTVEQGGDIRSISREDFSAILEGLVNKNAASKEDMAAVVEVLFKLLDKDGNGVLDQHEFFGLLRQRSERWVQPPEFIISVMNLLHALFKDRLVLSLAGNAYRHWANLILLWLGREEDKLAGWRELNLFGLISAAPPSVLFYSYANAQALQLIMIDIRETSTKLALKPPLATSYASVCRVSLGDPIAISDRDREQAALGPDLLQYERKELIRASKRIKTKSASRAKQLALRTRAAAAAAATKKPVGATSGGTAPTASRSTAPSRSAPPPPLQHTKRSTARLQHARLLERYGDLTRLSLETQSQLEDSEGRIQRLLKRRGSLSEQRIQIDEEVTALQRKIRDMVAATLEAAAAQQQQQTSAESDETHETASASSSQSPPATDDVIDAPGAHPKPTHHVPTNPHLSRARARLGKLVQRWKPNQDRDDRIEKDREEAEEILAQRQPSPKRRRSRPPEISIDMASAVDVEEGDGGSQQEEEEEDMEILTEGGVAVTDEDMDGIEGSEEEHDTSDEMSQDDDI</sequence>
<feature type="domain" description="EF-hand" evidence="3">
    <location>
        <begin position="177"/>
        <end position="212"/>
    </location>
</feature>
<dbReference type="AlphaFoldDB" id="A0A7J6MS06"/>
<dbReference type="SUPFAM" id="SSF47473">
    <property type="entry name" value="EF-hand"/>
    <property type="match status" value="1"/>
</dbReference>
<accession>A0A7J6MS06</accession>
<feature type="compositionally biased region" description="Low complexity" evidence="2">
    <location>
        <begin position="510"/>
        <end position="523"/>
    </location>
</feature>